<evidence type="ECO:0000313" key="3">
    <source>
        <dbReference type="Proteomes" id="UP000604046"/>
    </source>
</evidence>
<organism evidence="2 3">
    <name type="scientific">Symbiodinium natans</name>
    <dbReference type="NCBI Taxonomy" id="878477"/>
    <lineage>
        <taxon>Eukaryota</taxon>
        <taxon>Sar</taxon>
        <taxon>Alveolata</taxon>
        <taxon>Dinophyceae</taxon>
        <taxon>Suessiales</taxon>
        <taxon>Symbiodiniaceae</taxon>
        <taxon>Symbiodinium</taxon>
    </lineage>
</organism>
<accession>A0A812US05</accession>
<reference evidence="2" key="1">
    <citation type="submission" date="2021-02" db="EMBL/GenBank/DDBJ databases">
        <authorList>
            <person name="Dougan E. K."/>
            <person name="Rhodes N."/>
            <person name="Thang M."/>
            <person name="Chan C."/>
        </authorList>
    </citation>
    <scope>NUCLEOTIDE SEQUENCE</scope>
</reference>
<proteinExistence type="predicted"/>
<dbReference type="Proteomes" id="UP000604046">
    <property type="component" value="Unassembled WGS sequence"/>
</dbReference>
<sequence length="75" mass="8666">MFFYKKSYQYDFPDRAERNYADVCLVDVLRAHGYKVDYEADGPFWAMQDGNRFLEAQGPLGPHPVHVNVRPPSGD</sequence>
<gene>
    <name evidence="2" type="primary">podJ</name>
    <name evidence="1" type="ORF">SNAT2548_LOCUS29396</name>
    <name evidence="2" type="ORF">SNAT2548_LOCUS33205</name>
</gene>
<evidence type="ECO:0000313" key="1">
    <source>
        <dbReference type="EMBL" id="CAE7525135.1"/>
    </source>
</evidence>
<protein>
    <submittedName>
        <fullName evidence="2">PodJ protein</fullName>
    </submittedName>
</protein>
<name>A0A812US05_9DINO</name>
<keyword evidence="3" id="KW-1185">Reference proteome</keyword>
<dbReference type="AlphaFoldDB" id="A0A812US05"/>
<dbReference type="EMBL" id="CAJNDS010002557">
    <property type="protein sequence ID" value="CAE7525135.1"/>
    <property type="molecule type" value="Genomic_DNA"/>
</dbReference>
<dbReference type="EMBL" id="CAJNDS010002745">
    <property type="protein sequence ID" value="CAE7582005.1"/>
    <property type="molecule type" value="Genomic_DNA"/>
</dbReference>
<comment type="caution">
    <text evidence="2">The sequence shown here is derived from an EMBL/GenBank/DDBJ whole genome shotgun (WGS) entry which is preliminary data.</text>
</comment>
<evidence type="ECO:0000313" key="2">
    <source>
        <dbReference type="EMBL" id="CAE7582005.1"/>
    </source>
</evidence>